<sequence>MGFSKILAWIAFSWYSFVVSLCILGWLTIRSVYSKSLIHIENTISDPLPGVSILRPLKGLDPRMYDCLESAFLQDYPKFEIIMSVADETDPAVDVAKELIAKYPGVNAKVILGKEQGDERIGQNPKINNLVRSERLAKYDILWILDSNIWISEGCIKRSVKSLISPGVQLVHHLPLCVASSSQPSIGSRLDEMFLSTFHARMYSAINRVAVTPCVIGKSNLFRRTSLFSRAPKGLKEFSNYIAEDHLIATTLWTRGRKSHFMAEEYVWQPVENISVNDYIARRVRWIRLRKYFVTIPTLVEPLTESILSGFLGAWSISVLSNYKQIYIIWIIHMLIWMIMDYTQFNTLRSSLNNKIDKNNSNLVPCHYSFFHWLCIWVLREILAFPIWVKSMFGSRIYWRNQTFALRADMTAQTID</sequence>
<protein>
    <submittedName>
        <fullName evidence="1">Uncharacterized protein</fullName>
    </submittedName>
</protein>
<dbReference type="EMBL" id="JABTEG010000003">
    <property type="protein sequence ID" value="KAG4305560.1"/>
    <property type="molecule type" value="Genomic_DNA"/>
</dbReference>
<gene>
    <name evidence="1" type="ORF">PORY_001116</name>
</gene>
<keyword evidence="2" id="KW-1185">Reference proteome</keyword>
<proteinExistence type="predicted"/>
<reference evidence="1 2" key="1">
    <citation type="journal article" date="2021" name="Commun. Biol.">
        <title>Genomic insights into the host specific adaptation of the Pneumocystis genus.</title>
        <authorList>
            <person name="Cisse O.H."/>
            <person name="Ma L."/>
            <person name="Dekker J.P."/>
            <person name="Khil P.P."/>
            <person name="Youn J.-H."/>
            <person name="Brenchley J.M."/>
            <person name="Blair R."/>
            <person name="Pahar B."/>
            <person name="Chabe M."/>
            <person name="Van Rompay K.K.A."/>
            <person name="Keesler R."/>
            <person name="Sukura A."/>
            <person name="Hirsch V."/>
            <person name="Kutty G."/>
            <person name="Liu Y."/>
            <person name="Peng L."/>
            <person name="Chen J."/>
            <person name="Song J."/>
            <person name="Weissenbacher-Lang C."/>
            <person name="Xu J."/>
            <person name="Upham N.S."/>
            <person name="Stajich J.E."/>
            <person name="Cuomo C.A."/>
            <person name="Cushion M.T."/>
            <person name="Kovacs J.A."/>
        </authorList>
    </citation>
    <scope>NUCLEOTIDE SEQUENCE [LARGE SCALE GENOMIC DNA]</scope>
    <source>
        <strain evidence="1 2">RABM</strain>
    </source>
</reference>
<dbReference type="Proteomes" id="UP000768646">
    <property type="component" value="Unassembled WGS sequence"/>
</dbReference>
<evidence type="ECO:0000313" key="1">
    <source>
        <dbReference type="EMBL" id="KAG4305560.1"/>
    </source>
</evidence>
<name>A0ACB7CES3_9ASCO</name>
<accession>A0ACB7CES3</accession>
<comment type="caution">
    <text evidence="1">The sequence shown here is derived from an EMBL/GenBank/DDBJ whole genome shotgun (WGS) entry which is preliminary data.</text>
</comment>
<evidence type="ECO:0000313" key="2">
    <source>
        <dbReference type="Proteomes" id="UP000768646"/>
    </source>
</evidence>
<organism evidence="1 2">
    <name type="scientific">Pneumocystis oryctolagi</name>
    <dbReference type="NCBI Taxonomy" id="42067"/>
    <lineage>
        <taxon>Eukaryota</taxon>
        <taxon>Fungi</taxon>
        <taxon>Dikarya</taxon>
        <taxon>Ascomycota</taxon>
        <taxon>Taphrinomycotina</taxon>
        <taxon>Pneumocystomycetes</taxon>
        <taxon>Pneumocystaceae</taxon>
        <taxon>Pneumocystis</taxon>
    </lineage>
</organism>